<evidence type="ECO:0008006" key="4">
    <source>
        <dbReference type="Google" id="ProtNLM"/>
    </source>
</evidence>
<evidence type="ECO:0000313" key="2">
    <source>
        <dbReference type="EMBL" id="KEQ99122.1"/>
    </source>
</evidence>
<dbReference type="AlphaFoldDB" id="A0A074YY92"/>
<reference evidence="2 3" key="1">
    <citation type="journal article" date="2014" name="BMC Genomics">
        <title>Genome sequencing of four Aureobasidium pullulans varieties: biotechnological potential, stress tolerance, and description of new species.</title>
        <authorList>
            <person name="Gostin Ar C."/>
            <person name="Ohm R.A."/>
            <person name="Kogej T."/>
            <person name="Sonjak S."/>
            <person name="Turk M."/>
            <person name="Zajc J."/>
            <person name="Zalar P."/>
            <person name="Grube M."/>
            <person name="Sun H."/>
            <person name="Han J."/>
            <person name="Sharma A."/>
            <person name="Chiniquy J."/>
            <person name="Ngan C.Y."/>
            <person name="Lipzen A."/>
            <person name="Barry K."/>
            <person name="Grigoriev I.V."/>
            <person name="Gunde-Cimerman N."/>
        </authorList>
    </citation>
    <scope>NUCLEOTIDE SEQUENCE [LARGE SCALE GENOMIC DNA]</scope>
    <source>
        <strain evidence="2 3">EXF-2481</strain>
    </source>
</reference>
<name>A0A074YY92_AURSE</name>
<keyword evidence="3" id="KW-1185">Reference proteome</keyword>
<proteinExistence type="predicted"/>
<protein>
    <recommendedName>
        <fullName evidence="4">Secreted protein</fullName>
    </recommendedName>
</protein>
<feature type="signal peptide" evidence="1">
    <location>
        <begin position="1"/>
        <end position="26"/>
    </location>
</feature>
<dbReference type="RefSeq" id="XP_013347742.1">
    <property type="nucleotide sequence ID" value="XM_013492288.1"/>
</dbReference>
<keyword evidence="1" id="KW-0732">Signal</keyword>
<dbReference type="EMBL" id="KL584751">
    <property type="protein sequence ID" value="KEQ99122.1"/>
    <property type="molecule type" value="Genomic_DNA"/>
</dbReference>
<gene>
    <name evidence="2" type="ORF">AUEXF2481DRAFT_400371</name>
</gene>
<feature type="chain" id="PRO_5001705280" description="Secreted protein" evidence="1">
    <location>
        <begin position="27"/>
        <end position="85"/>
    </location>
</feature>
<sequence length="85" mass="9818">MSRFLSGTRPCMVISLSHVLAVHTRAASKTVWTQSAPETITQHSVIHSRLIIALRRATVFSWTLIWQSWWLLISERDIQETTRLC</sequence>
<evidence type="ECO:0000313" key="3">
    <source>
        <dbReference type="Proteomes" id="UP000030641"/>
    </source>
</evidence>
<dbReference type="Proteomes" id="UP000030641">
    <property type="component" value="Unassembled WGS sequence"/>
</dbReference>
<evidence type="ECO:0000256" key="1">
    <source>
        <dbReference type="SAM" id="SignalP"/>
    </source>
</evidence>
<dbReference type="GeneID" id="25366492"/>
<dbReference type="InParanoid" id="A0A074YY92"/>
<accession>A0A074YY92</accession>
<dbReference type="HOGENOM" id="CLU_2512266_0_0_1"/>
<organism evidence="2 3">
    <name type="scientific">Aureobasidium subglaciale (strain EXF-2481)</name>
    <name type="common">Aureobasidium pullulans var. subglaciale</name>
    <dbReference type="NCBI Taxonomy" id="1043005"/>
    <lineage>
        <taxon>Eukaryota</taxon>
        <taxon>Fungi</taxon>
        <taxon>Dikarya</taxon>
        <taxon>Ascomycota</taxon>
        <taxon>Pezizomycotina</taxon>
        <taxon>Dothideomycetes</taxon>
        <taxon>Dothideomycetidae</taxon>
        <taxon>Dothideales</taxon>
        <taxon>Saccotheciaceae</taxon>
        <taxon>Aureobasidium</taxon>
    </lineage>
</organism>